<feature type="binding site" evidence="2">
    <location>
        <position position="161"/>
    </location>
    <ligand>
        <name>L-glutamate</name>
        <dbReference type="ChEBI" id="CHEBI:29985"/>
    </ligand>
</feature>
<evidence type="ECO:0000256" key="1">
    <source>
        <dbReference type="PIRSR" id="PIRSR600101-1"/>
    </source>
</evidence>
<dbReference type="Gene3D" id="1.10.246.130">
    <property type="match status" value="1"/>
</dbReference>
<feature type="active site" description="Nucleophile" evidence="1">
    <location>
        <position position="437"/>
    </location>
</feature>
<dbReference type="GO" id="GO:0036374">
    <property type="term" value="F:glutathione hydrolase activity"/>
    <property type="evidence" value="ECO:0007669"/>
    <property type="project" value="UniProtKB-UniRule"/>
</dbReference>
<feature type="binding site" evidence="2">
    <location>
        <position position="479"/>
    </location>
    <ligand>
        <name>L-glutamate</name>
        <dbReference type="ChEBI" id="CHEBI:29985"/>
    </ligand>
</feature>
<feature type="binding site" evidence="2">
    <location>
        <begin position="507"/>
        <end position="508"/>
    </location>
    <ligand>
        <name>L-glutamate</name>
        <dbReference type="ChEBI" id="CHEBI:29985"/>
    </ligand>
</feature>
<dbReference type="EC" id="2.3.2.2" evidence="3"/>
<keyword evidence="3" id="KW-0012">Acyltransferase</keyword>
<feature type="transmembrane region" description="Helical" evidence="5">
    <location>
        <begin position="40"/>
        <end position="68"/>
    </location>
</feature>
<gene>
    <name evidence="6" type="ORF">C5167_018503</name>
</gene>
<dbReference type="EC" id="3.4.19.13" evidence="3"/>
<dbReference type="PRINTS" id="PR01210">
    <property type="entry name" value="GGTRANSPTASE"/>
</dbReference>
<dbReference type="Gene3D" id="3.60.20.40">
    <property type="match status" value="1"/>
</dbReference>
<dbReference type="GO" id="GO:0006751">
    <property type="term" value="P:glutathione catabolic process"/>
    <property type="evidence" value="ECO:0007669"/>
    <property type="project" value="UniProtKB-UniRule"/>
</dbReference>
<reference evidence="6 7" key="1">
    <citation type="journal article" date="2018" name="Science">
        <title>The opium poppy genome and morphinan production.</title>
        <authorList>
            <person name="Guo L."/>
            <person name="Winzer T."/>
            <person name="Yang X."/>
            <person name="Li Y."/>
            <person name="Ning Z."/>
            <person name="He Z."/>
            <person name="Teodor R."/>
            <person name="Lu Y."/>
            <person name="Bowser T.A."/>
            <person name="Graham I.A."/>
            <person name="Ye K."/>
        </authorList>
    </citation>
    <scope>NUCLEOTIDE SEQUENCE [LARGE SCALE GENOMIC DNA]</scope>
    <source>
        <strain evidence="7">cv. HN1</strain>
        <tissue evidence="6">Leaves</tissue>
    </source>
</reference>
<evidence type="ECO:0000256" key="5">
    <source>
        <dbReference type="SAM" id="Phobius"/>
    </source>
</evidence>
<dbReference type="Pfam" id="PF01019">
    <property type="entry name" value="G_glu_transpept"/>
    <property type="match status" value="1"/>
</dbReference>
<dbReference type="GO" id="GO:0005886">
    <property type="term" value="C:plasma membrane"/>
    <property type="evidence" value="ECO:0007669"/>
    <property type="project" value="TreeGrafter"/>
</dbReference>
<feature type="binding site" evidence="2">
    <location>
        <begin position="455"/>
        <end position="457"/>
    </location>
    <ligand>
        <name>L-glutamate</name>
        <dbReference type="ChEBI" id="CHEBI:29985"/>
    </ligand>
</feature>
<name>A0A4Y7IN25_PAPSO</name>
<dbReference type="GO" id="GO:0103068">
    <property type="term" value="F:leukotriene C4 gamma-glutamyl transferase activity"/>
    <property type="evidence" value="ECO:0007669"/>
    <property type="project" value="UniProtKB-EC"/>
</dbReference>
<keyword evidence="7" id="KW-1185">Reference proteome</keyword>
<comment type="pathway">
    <text evidence="3">Sulfur metabolism; glutathione metabolism.</text>
</comment>
<comment type="catalytic activity">
    <reaction evidence="3">
        <text>an S-substituted glutathione + H2O = an S-substituted L-cysteinylglycine + L-glutamate</text>
        <dbReference type="Rhea" id="RHEA:59468"/>
        <dbReference type="ChEBI" id="CHEBI:15377"/>
        <dbReference type="ChEBI" id="CHEBI:29985"/>
        <dbReference type="ChEBI" id="CHEBI:90779"/>
        <dbReference type="ChEBI" id="CHEBI:143103"/>
        <dbReference type="EC" id="3.4.19.13"/>
    </reaction>
</comment>
<evidence type="ECO:0000256" key="2">
    <source>
        <dbReference type="PIRSR" id="PIRSR600101-2"/>
    </source>
</evidence>
<keyword evidence="5" id="KW-1133">Transmembrane helix</keyword>
<dbReference type="PANTHER" id="PTHR11686:SF9">
    <property type="entry name" value="RE13973P"/>
    <property type="match status" value="1"/>
</dbReference>
<dbReference type="EMBL" id="CM010716">
    <property type="protein sequence ID" value="RZC50077.1"/>
    <property type="molecule type" value="Genomic_DNA"/>
</dbReference>
<sequence>MGQQEESFTSPLLGCYVHPPNNNHDHHQQHQKRERRRSNWYRIVCVSIAILTTVILVGVGANSIIWGLGDESFNDIKYGNTKEANEGSAVESEHGVVAADDGRCSEVGAAALRDGGHAVDAAVATALCLGVVHPMSSGIGGGGFIVVRDSSTSKNQAYDCRETAPLAASQDMYAKNPTAKILGALSMGVPGEIAGLHAAWLRHGRLPWSKLIQPAIKLAKDGFLVTRCLAKYIKDDENKIMADPGLIKVYSPNGNLLQDGDTCYNIELGNSLEMIAKQGPQAFYNGTVGEKLVQDVKKAGGILTMEDLRNYKVDVSDAVSVDVMGFTILGMPLPSSGTLGISLNYDDIQVLNILNNYGLADIEKSPLGLHRLIEALKHMFAIRMNLGDPKFVNTTQYESEMLSPSFAAKLRDKILDNTTFPPEYYLNKWSQLQDHGTSHFCIVDADRNAVSMTTTVNRGFGGGVLSPSTGIVLNNEMDDFATPTEETEDGLPPAPANYIQPNKRPLSSMTPIIILKGNQLAGVIGGSGGMYIIPAVLQVFLNRFIIGMEPLQAIQHPRVYVKLIPNVVFYENWTTICGEHIEFSEENKSFLRDRGHALMSKAGGAITQLVVQTFQTSTRTKLDGNDHHQGVRNGILTAVSDPRKDGKPAAV</sequence>
<feature type="region of interest" description="Disordered" evidence="4">
    <location>
        <begin position="1"/>
        <end position="33"/>
    </location>
</feature>
<comment type="function">
    <text evidence="3">Cleaves the gamma-glutamyl peptide bond of glutathione and glutathione conjugates.</text>
</comment>
<dbReference type="InterPro" id="IPR043138">
    <property type="entry name" value="GGT_lsub"/>
</dbReference>
<dbReference type="PANTHER" id="PTHR11686">
    <property type="entry name" value="GAMMA GLUTAMYL TRANSPEPTIDASE"/>
    <property type="match status" value="1"/>
</dbReference>
<feature type="compositionally biased region" description="Polar residues" evidence="4">
    <location>
        <begin position="1"/>
        <end position="10"/>
    </location>
</feature>
<keyword evidence="5" id="KW-0812">Transmembrane</keyword>
<dbReference type="SUPFAM" id="SSF56235">
    <property type="entry name" value="N-terminal nucleophile aminohydrolases (Ntn hydrolases)"/>
    <property type="match status" value="1"/>
</dbReference>
<dbReference type="InterPro" id="IPR043137">
    <property type="entry name" value="GGT_ssub_C"/>
</dbReference>
<dbReference type="InterPro" id="IPR000101">
    <property type="entry name" value="GGT_peptidase"/>
</dbReference>
<evidence type="ECO:0000313" key="6">
    <source>
        <dbReference type="EMBL" id="RZC50077.1"/>
    </source>
</evidence>
<comment type="catalytic activity">
    <reaction evidence="3">
        <text>glutathione + H2O = L-cysteinylglycine + L-glutamate</text>
        <dbReference type="Rhea" id="RHEA:28807"/>
        <dbReference type="ChEBI" id="CHEBI:15377"/>
        <dbReference type="ChEBI" id="CHEBI:29985"/>
        <dbReference type="ChEBI" id="CHEBI:57925"/>
        <dbReference type="ChEBI" id="CHEBI:61694"/>
        <dbReference type="EC" id="3.4.19.13"/>
    </reaction>
</comment>
<evidence type="ECO:0000256" key="4">
    <source>
        <dbReference type="SAM" id="MobiDB-lite"/>
    </source>
</evidence>
<proteinExistence type="predicted"/>
<keyword evidence="5" id="KW-0472">Membrane</keyword>
<dbReference type="InterPro" id="IPR029055">
    <property type="entry name" value="Ntn_hydrolases_N"/>
</dbReference>
<protein>
    <recommendedName>
        <fullName evidence="3">Glutathione hydrolase</fullName>
        <ecNumber evidence="3">2.3.2.2</ecNumber>
        <ecNumber evidence="3">3.4.19.13</ecNumber>
    </recommendedName>
    <alternativeName>
        <fullName evidence="3">Gamma-glutamyltransferase</fullName>
    </alternativeName>
    <alternativeName>
        <fullName evidence="3">Gamma-glutamyltranspeptidase</fullName>
    </alternativeName>
</protein>
<dbReference type="OMA" id="SFWPRTW"/>
<dbReference type="UniPathway" id="UPA00204"/>
<dbReference type="NCBIfam" id="TIGR00066">
    <property type="entry name" value="g_glut_trans"/>
    <property type="match status" value="1"/>
</dbReference>
<dbReference type="FunFam" id="1.10.246.130:FF:000001">
    <property type="entry name" value="Gamma-glutamyltransferase 5 isoform 1"/>
    <property type="match status" value="1"/>
</dbReference>
<accession>A0A4Y7IN25</accession>
<organism evidence="6 7">
    <name type="scientific">Papaver somniferum</name>
    <name type="common">Opium poppy</name>
    <dbReference type="NCBI Taxonomy" id="3469"/>
    <lineage>
        <taxon>Eukaryota</taxon>
        <taxon>Viridiplantae</taxon>
        <taxon>Streptophyta</taxon>
        <taxon>Embryophyta</taxon>
        <taxon>Tracheophyta</taxon>
        <taxon>Spermatophyta</taxon>
        <taxon>Magnoliopsida</taxon>
        <taxon>Ranunculales</taxon>
        <taxon>Papaveraceae</taxon>
        <taxon>Papaveroideae</taxon>
        <taxon>Papaver</taxon>
    </lineage>
</organism>
<dbReference type="Gramene" id="RZC50077">
    <property type="protein sequence ID" value="RZC50077"/>
    <property type="gene ID" value="C5167_018503"/>
</dbReference>
<keyword evidence="3" id="KW-0808">Transferase</keyword>
<evidence type="ECO:0000313" key="7">
    <source>
        <dbReference type="Proteomes" id="UP000316621"/>
    </source>
</evidence>
<evidence type="ECO:0000256" key="3">
    <source>
        <dbReference type="RuleBase" id="RU368068"/>
    </source>
</evidence>
<dbReference type="Proteomes" id="UP000316621">
    <property type="component" value="Chromosome 2"/>
</dbReference>
<comment type="catalytic activity">
    <reaction evidence="3">
        <text>an N-terminal (5-L-glutamyl)-[peptide] + an alpha-amino acid = 5-L-glutamyl amino acid + an N-terminal L-alpha-aminoacyl-[peptide]</text>
        <dbReference type="Rhea" id="RHEA:23904"/>
        <dbReference type="Rhea" id="RHEA-COMP:9780"/>
        <dbReference type="Rhea" id="RHEA-COMP:9795"/>
        <dbReference type="ChEBI" id="CHEBI:77644"/>
        <dbReference type="ChEBI" id="CHEBI:78597"/>
        <dbReference type="ChEBI" id="CHEBI:78599"/>
        <dbReference type="ChEBI" id="CHEBI:78608"/>
        <dbReference type="EC" id="2.3.2.2"/>
    </reaction>
</comment>
<keyword evidence="3" id="KW-0378">Hydrolase</keyword>
<dbReference type="STRING" id="3469.A0A4Y7IN25"/>
<dbReference type="AlphaFoldDB" id="A0A4Y7IN25"/>
<feature type="binding site" evidence="2">
    <location>
        <position position="529"/>
    </location>
    <ligand>
        <name>L-glutamate</name>
        <dbReference type="ChEBI" id="CHEBI:29985"/>
    </ligand>
</feature>